<evidence type="ECO:0000256" key="4">
    <source>
        <dbReference type="ARBA" id="ARBA00022475"/>
    </source>
</evidence>
<organism evidence="11">
    <name type="scientific">bioreactor metagenome</name>
    <dbReference type="NCBI Taxonomy" id="1076179"/>
    <lineage>
        <taxon>unclassified sequences</taxon>
        <taxon>metagenomes</taxon>
        <taxon>ecological metagenomes</taxon>
    </lineage>
</organism>
<evidence type="ECO:0000256" key="7">
    <source>
        <dbReference type="ARBA" id="ARBA00023065"/>
    </source>
</evidence>
<evidence type="ECO:0000256" key="2">
    <source>
        <dbReference type="ARBA" id="ARBA00007254"/>
    </source>
</evidence>
<dbReference type="GO" id="GO:0005886">
    <property type="term" value="C:plasma membrane"/>
    <property type="evidence" value="ECO:0007669"/>
    <property type="project" value="UniProtKB-SubCell"/>
</dbReference>
<keyword evidence="9" id="KW-0407">Ion channel</keyword>
<keyword evidence="5 10" id="KW-0812">Transmembrane</keyword>
<dbReference type="PANTHER" id="PTHR30266:SF2">
    <property type="entry name" value="LARGE-CONDUCTANCE MECHANOSENSITIVE CHANNEL"/>
    <property type="match status" value="1"/>
</dbReference>
<sequence>MSFLKDFKNFAMRGNVVDLAVGVIIGGAFGKIVSSLVTNIIMPPVGLLLGGMDFKELFINLSSKPVASIAEAEAAKVPVIAYGLFINAVVDFLIVAFCIFVLIQQMNRLMPAPPPAPPERKCPFCYGTIDEKATRCPHCTSHLTEEHT</sequence>
<comment type="similarity">
    <text evidence="2">Belongs to the MscL family.</text>
</comment>
<keyword evidence="3" id="KW-0813">Transport</keyword>
<comment type="subcellular location">
    <subcellularLocation>
        <location evidence="1">Cell membrane</location>
        <topology evidence="1">Multi-pass membrane protein</topology>
    </subcellularLocation>
</comment>
<evidence type="ECO:0000256" key="9">
    <source>
        <dbReference type="ARBA" id="ARBA00023303"/>
    </source>
</evidence>
<evidence type="ECO:0000256" key="1">
    <source>
        <dbReference type="ARBA" id="ARBA00004651"/>
    </source>
</evidence>
<dbReference type="GO" id="GO:0008381">
    <property type="term" value="F:mechanosensitive monoatomic ion channel activity"/>
    <property type="evidence" value="ECO:0007669"/>
    <property type="project" value="InterPro"/>
</dbReference>
<feature type="transmembrane region" description="Helical" evidence="10">
    <location>
        <begin position="20"/>
        <end position="42"/>
    </location>
</feature>
<evidence type="ECO:0000256" key="3">
    <source>
        <dbReference type="ARBA" id="ARBA00022448"/>
    </source>
</evidence>
<keyword evidence="4" id="KW-1003">Cell membrane</keyword>
<dbReference type="Gene3D" id="1.10.1200.120">
    <property type="entry name" value="Large-conductance mechanosensitive channel, MscL, domain 1"/>
    <property type="match status" value="1"/>
</dbReference>
<evidence type="ECO:0000256" key="8">
    <source>
        <dbReference type="ARBA" id="ARBA00023136"/>
    </source>
</evidence>
<dbReference type="InterPro" id="IPR019823">
    <property type="entry name" value="Mechanosensitive_channel_CS"/>
</dbReference>
<dbReference type="AlphaFoldDB" id="A0A645C2Y2"/>
<dbReference type="PRINTS" id="PR01264">
    <property type="entry name" value="MECHCHANNEL"/>
</dbReference>
<dbReference type="InterPro" id="IPR001185">
    <property type="entry name" value="MS_channel"/>
</dbReference>
<dbReference type="InterPro" id="IPR036019">
    <property type="entry name" value="MscL_channel"/>
</dbReference>
<dbReference type="HAMAP" id="MF_00115">
    <property type="entry name" value="MscL"/>
    <property type="match status" value="1"/>
</dbReference>
<keyword evidence="8 10" id="KW-0472">Membrane</keyword>
<feature type="transmembrane region" description="Helical" evidence="10">
    <location>
        <begin position="79"/>
        <end position="103"/>
    </location>
</feature>
<dbReference type="InterPro" id="IPR037673">
    <property type="entry name" value="MSC/AndL"/>
</dbReference>
<comment type="caution">
    <text evidence="11">The sequence shown here is derived from an EMBL/GenBank/DDBJ whole genome shotgun (WGS) entry which is preliminary data.</text>
</comment>
<evidence type="ECO:0000256" key="10">
    <source>
        <dbReference type="SAM" id="Phobius"/>
    </source>
</evidence>
<name>A0A645C2Y2_9ZZZZ</name>
<reference evidence="11" key="1">
    <citation type="submission" date="2019-08" db="EMBL/GenBank/DDBJ databases">
        <authorList>
            <person name="Kucharzyk K."/>
            <person name="Murdoch R.W."/>
            <person name="Higgins S."/>
            <person name="Loffler F."/>
        </authorList>
    </citation>
    <scope>NUCLEOTIDE SEQUENCE</scope>
</reference>
<dbReference type="Pfam" id="PF01741">
    <property type="entry name" value="MscL"/>
    <property type="match status" value="1"/>
</dbReference>
<evidence type="ECO:0000313" key="11">
    <source>
        <dbReference type="EMBL" id="MPM72176.1"/>
    </source>
</evidence>
<protein>
    <submittedName>
        <fullName evidence="11">Large-conductance mechanosensitive channel</fullName>
    </submittedName>
</protein>
<dbReference type="SUPFAM" id="SSF81330">
    <property type="entry name" value="Gated mechanosensitive channel"/>
    <property type="match status" value="1"/>
</dbReference>
<dbReference type="PROSITE" id="PS01327">
    <property type="entry name" value="MSCL"/>
    <property type="match status" value="1"/>
</dbReference>
<dbReference type="NCBIfam" id="NF001843">
    <property type="entry name" value="PRK00567.1-4"/>
    <property type="match status" value="1"/>
</dbReference>
<gene>
    <name evidence="11" type="primary">mscL_28</name>
    <name evidence="11" type="ORF">SDC9_119149</name>
</gene>
<dbReference type="NCBIfam" id="TIGR00220">
    <property type="entry name" value="mscL"/>
    <property type="match status" value="1"/>
</dbReference>
<dbReference type="EMBL" id="VSSQ01024581">
    <property type="protein sequence ID" value="MPM72176.1"/>
    <property type="molecule type" value="Genomic_DNA"/>
</dbReference>
<accession>A0A645C2Y2</accession>
<keyword evidence="7" id="KW-0406">Ion transport</keyword>
<evidence type="ECO:0000256" key="5">
    <source>
        <dbReference type="ARBA" id="ARBA00022692"/>
    </source>
</evidence>
<dbReference type="PANTHER" id="PTHR30266">
    <property type="entry name" value="MECHANOSENSITIVE CHANNEL MSCL"/>
    <property type="match status" value="1"/>
</dbReference>
<evidence type="ECO:0000256" key="6">
    <source>
        <dbReference type="ARBA" id="ARBA00022989"/>
    </source>
</evidence>
<proteinExistence type="inferred from homology"/>
<keyword evidence="6 10" id="KW-1133">Transmembrane helix</keyword>